<dbReference type="PANTHER" id="PTHR22872">
    <property type="entry name" value="BTK-BINDING PROTEIN-RELATED"/>
    <property type="match status" value="1"/>
</dbReference>
<dbReference type="PROSITE" id="PS50097">
    <property type="entry name" value="BTB"/>
    <property type="match status" value="2"/>
</dbReference>
<dbReference type="CDD" id="cd18500">
    <property type="entry name" value="BACK_IBtk"/>
    <property type="match status" value="1"/>
</dbReference>
<feature type="domain" description="BTB" evidence="5">
    <location>
        <begin position="558"/>
        <end position="627"/>
    </location>
</feature>
<dbReference type="SUPFAM" id="SSF54695">
    <property type="entry name" value="POZ domain"/>
    <property type="match status" value="2"/>
</dbReference>
<comment type="caution">
    <text evidence="6">The sequence shown here is derived from an EMBL/GenBank/DDBJ whole genome shotgun (WGS) entry which is preliminary data.</text>
</comment>
<name>A0ABQ7Q9S0_PLUXY</name>
<evidence type="ECO:0000256" key="3">
    <source>
        <dbReference type="PROSITE-ProRule" id="PRU00235"/>
    </source>
</evidence>
<dbReference type="SMART" id="SM00248">
    <property type="entry name" value="ANK"/>
    <property type="match status" value="2"/>
</dbReference>
<keyword evidence="2" id="KW-0040">ANK repeat</keyword>
<sequence>MSKGGHLEVDCTRRCKSRSHGRALTSAITKRSVADEALASFIKGTCTNFPQAFDFEGRTAFHMAASRGRCKLMEWLARHSSEAFINARDRESGYTPLHRSIFYGQIHSAVALMKIGVNTDIVDKDDYKALEHAMLDRHYMYKESNSPCDAYVWGSNCNYTLGTHSQQKLPDLLTCFSRTNTDVKQVCLGKFHSLYLCSTPEPGSVYACGQLARAGASHATSLRPVLLRLTEPCLQVAVTVDTSIMLMQSGAVLQYTQNNSISSQSTSKTPSTLKLPSVKPILKLSNPLGVCASRVHAVVWNAHAVYTWGTNVGQLGHSEGEGFVEAPKRVAISVNSKEHVRIELAHAGDAASLVATSRGDVYLLHRHKAKKIAIKQINLRQVCVDARVSETGVYSRVTVLLLTNVGQLHIWQDQSNRLTRCVFGLNHQTFITHVTLTHDAMYFTTKYGEAFIGYVSRKNTPSVEPTPTKRDKDRDSQKSALVKFLEKDDCTSVRLTRVPNVHRAVSISVDTEGLNFACLQTKPTCGLSVSSIPDLSPTCMAKHMETLMETTAEDDILHDVVFRIGTKLYPAHMFIVASSSEHLYKLFQDQKLQNPSEKPTITLDNVLPEVFDRILRFVYTGSCDVLETGPCGLKIRREDIVKDVKKDADAVENELDLIENPSEISAFEVYTSQSDKSTSKKSARRRNTETPPRPLYCDPVKLVQAGAKRLGVLTLHKMLDKFFYRDGAIHRKDTTNTPKNPVPLWDRGTFPELVDTNVRSKDGVLVSAHKCVLAARLEYFHGMFMHSWTESKQLSTVTLPVNHGILLPIINFLYTDRCPEVESSESLDYICSVLVVADQLFISRLREMCESALANMITLKNCAELCQFAHTYNATQLKQYCMEFISLNIGSILENRNLEVLDDTLLEDISKYYCKFNPIMSSRVITPFYNAPSDDTIDECAKSCPVDMGYTDLEYKREDTLEVKKKRSSKKIEYTESEKARKRYETVSSVTSLDLSNDTSGDITLSLCKMAVKETEKGGGDKKNNWIEIPTSQQKQQKVVQARLKAIVNAKDILNETPNESFVTLSKNSSFTAISSSPLENTPPSASRMSVSPKDSPFADLARSPQGNLVISHVGPKLSQKQRKKLALQGGEPTQNLNDYLNKVETTPTKPANPWKVVEMPTTSATPSRPVKPVGFTQILSDQKKQKDDFSRIMTKPLNMTQLEDKAIEDLEKFYNIHQVDDELISVRRIELQVSSPQWPLAPKT</sequence>
<feature type="repeat" description="ANK" evidence="2">
    <location>
        <begin position="92"/>
        <end position="124"/>
    </location>
</feature>
<dbReference type="InterPro" id="IPR011333">
    <property type="entry name" value="SKP1/BTB/POZ_sf"/>
</dbReference>
<keyword evidence="7" id="KW-1185">Reference proteome</keyword>
<evidence type="ECO:0000259" key="5">
    <source>
        <dbReference type="PROSITE" id="PS50097"/>
    </source>
</evidence>
<dbReference type="SUPFAM" id="SSF48403">
    <property type="entry name" value="Ankyrin repeat"/>
    <property type="match status" value="1"/>
</dbReference>
<protein>
    <recommendedName>
        <fullName evidence="5">BTB domain-containing protein</fullName>
    </recommendedName>
</protein>
<dbReference type="PANTHER" id="PTHR22872:SF2">
    <property type="entry name" value="INHIBITOR OF BRUTON TYROSINE KINASE"/>
    <property type="match status" value="1"/>
</dbReference>
<dbReference type="Gene3D" id="1.25.40.20">
    <property type="entry name" value="Ankyrin repeat-containing domain"/>
    <property type="match status" value="1"/>
</dbReference>
<dbReference type="Pfam" id="PF00651">
    <property type="entry name" value="BTB"/>
    <property type="match status" value="2"/>
</dbReference>
<dbReference type="InterPro" id="IPR002110">
    <property type="entry name" value="Ankyrin_rpt"/>
</dbReference>
<dbReference type="InterPro" id="IPR051625">
    <property type="entry name" value="Signaling_Regulatory_Domain"/>
</dbReference>
<feature type="repeat" description="RCC1" evidence="3">
    <location>
        <begin position="148"/>
        <end position="199"/>
    </location>
</feature>
<evidence type="ECO:0000256" key="4">
    <source>
        <dbReference type="SAM" id="MobiDB-lite"/>
    </source>
</evidence>
<feature type="region of interest" description="Disordered" evidence="4">
    <location>
        <begin position="1073"/>
        <end position="1102"/>
    </location>
</feature>
<dbReference type="SUPFAM" id="SSF50985">
    <property type="entry name" value="RCC1/BLIP-II"/>
    <property type="match status" value="1"/>
</dbReference>
<dbReference type="InterPro" id="IPR036770">
    <property type="entry name" value="Ankyrin_rpt-contain_sf"/>
</dbReference>
<dbReference type="Pfam" id="PF12796">
    <property type="entry name" value="Ank_2"/>
    <property type="match status" value="1"/>
</dbReference>
<dbReference type="InterPro" id="IPR000408">
    <property type="entry name" value="Reg_chr_condens"/>
</dbReference>
<gene>
    <name evidence="6" type="ORF">JYU34_014600</name>
</gene>
<reference evidence="6 7" key="1">
    <citation type="submission" date="2021-06" db="EMBL/GenBank/DDBJ databases">
        <title>A haploid diamondback moth (Plutella xylostella L.) genome assembly resolves 31 chromosomes and identifies a diamide resistance mutation.</title>
        <authorList>
            <person name="Ward C.M."/>
            <person name="Perry K.D."/>
            <person name="Baker G."/>
            <person name="Powis K."/>
            <person name="Heckel D.G."/>
            <person name="Baxter S.W."/>
        </authorList>
    </citation>
    <scope>NUCLEOTIDE SEQUENCE [LARGE SCALE GENOMIC DNA]</scope>
    <source>
        <strain evidence="6 7">LV</strain>
        <tissue evidence="6">Single pupa</tissue>
    </source>
</reference>
<keyword evidence="1" id="KW-0677">Repeat</keyword>
<evidence type="ECO:0000256" key="1">
    <source>
        <dbReference type="ARBA" id="ARBA00022737"/>
    </source>
</evidence>
<dbReference type="InterPro" id="IPR009091">
    <property type="entry name" value="RCC1/BLIP-II"/>
</dbReference>
<dbReference type="EMBL" id="JAHIBW010000019">
    <property type="protein sequence ID" value="KAG7301623.1"/>
    <property type="molecule type" value="Genomic_DNA"/>
</dbReference>
<dbReference type="InterPro" id="IPR000210">
    <property type="entry name" value="BTB/POZ_dom"/>
</dbReference>
<feature type="region of interest" description="Disordered" evidence="4">
    <location>
        <begin position="669"/>
        <end position="693"/>
    </location>
</feature>
<accession>A0ABQ7Q9S0</accession>
<feature type="compositionally biased region" description="Polar residues" evidence="4">
    <location>
        <begin position="1073"/>
        <end position="1090"/>
    </location>
</feature>
<dbReference type="PROSITE" id="PS50297">
    <property type="entry name" value="ANK_REP_REGION"/>
    <property type="match status" value="1"/>
</dbReference>
<dbReference type="Gene3D" id="3.30.710.10">
    <property type="entry name" value="Potassium Channel Kv1.1, Chain A"/>
    <property type="match status" value="2"/>
</dbReference>
<dbReference type="Proteomes" id="UP000823941">
    <property type="component" value="Chromosome 19"/>
</dbReference>
<proteinExistence type="predicted"/>
<organism evidence="6 7">
    <name type="scientific">Plutella xylostella</name>
    <name type="common">Diamondback moth</name>
    <name type="synonym">Plutella maculipennis</name>
    <dbReference type="NCBI Taxonomy" id="51655"/>
    <lineage>
        <taxon>Eukaryota</taxon>
        <taxon>Metazoa</taxon>
        <taxon>Ecdysozoa</taxon>
        <taxon>Arthropoda</taxon>
        <taxon>Hexapoda</taxon>
        <taxon>Insecta</taxon>
        <taxon>Pterygota</taxon>
        <taxon>Neoptera</taxon>
        <taxon>Endopterygota</taxon>
        <taxon>Lepidoptera</taxon>
        <taxon>Glossata</taxon>
        <taxon>Ditrysia</taxon>
        <taxon>Yponomeutoidea</taxon>
        <taxon>Plutellidae</taxon>
        <taxon>Plutella</taxon>
    </lineage>
</organism>
<dbReference type="Gene3D" id="2.130.10.30">
    <property type="entry name" value="Regulator of chromosome condensation 1/beta-lactamase-inhibitor protein II"/>
    <property type="match status" value="1"/>
</dbReference>
<evidence type="ECO:0000313" key="7">
    <source>
        <dbReference type="Proteomes" id="UP000823941"/>
    </source>
</evidence>
<evidence type="ECO:0000313" key="6">
    <source>
        <dbReference type="EMBL" id="KAG7301623.1"/>
    </source>
</evidence>
<feature type="domain" description="BTB" evidence="5">
    <location>
        <begin position="754"/>
        <end position="817"/>
    </location>
</feature>
<dbReference type="PROSITE" id="PS50012">
    <property type="entry name" value="RCC1_3"/>
    <property type="match status" value="1"/>
</dbReference>
<dbReference type="SMART" id="SM00225">
    <property type="entry name" value="BTB"/>
    <property type="match status" value="2"/>
</dbReference>
<dbReference type="PROSITE" id="PS50088">
    <property type="entry name" value="ANK_REPEAT"/>
    <property type="match status" value="1"/>
</dbReference>
<evidence type="ECO:0000256" key="2">
    <source>
        <dbReference type="PROSITE-ProRule" id="PRU00023"/>
    </source>
</evidence>